<accession>A0A9P7Y9Y6</accession>
<dbReference type="AlphaFoldDB" id="A0A9P7Y9Y6"/>
<dbReference type="EMBL" id="MU251782">
    <property type="protein sequence ID" value="KAG9229337.1"/>
    <property type="molecule type" value="Genomic_DNA"/>
</dbReference>
<comment type="caution">
    <text evidence="2">The sequence shown here is derived from an EMBL/GenBank/DDBJ whole genome shotgun (WGS) entry which is preliminary data.</text>
</comment>
<feature type="compositionally biased region" description="Low complexity" evidence="1">
    <location>
        <begin position="24"/>
        <end position="43"/>
    </location>
</feature>
<organism evidence="2 3">
    <name type="scientific">Amylocarpus encephaloides</name>
    <dbReference type="NCBI Taxonomy" id="45428"/>
    <lineage>
        <taxon>Eukaryota</taxon>
        <taxon>Fungi</taxon>
        <taxon>Dikarya</taxon>
        <taxon>Ascomycota</taxon>
        <taxon>Pezizomycotina</taxon>
        <taxon>Leotiomycetes</taxon>
        <taxon>Helotiales</taxon>
        <taxon>Helotiales incertae sedis</taxon>
        <taxon>Amylocarpus</taxon>
    </lineage>
</organism>
<dbReference type="Proteomes" id="UP000824998">
    <property type="component" value="Unassembled WGS sequence"/>
</dbReference>
<feature type="region of interest" description="Disordered" evidence="1">
    <location>
        <begin position="126"/>
        <end position="161"/>
    </location>
</feature>
<protein>
    <submittedName>
        <fullName evidence="2">Uncharacterized protein</fullName>
    </submittedName>
</protein>
<keyword evidence="3" id="KW-1185">Reference proteome</keyword>
<evidence type="ECO:0000256" key="1">
    <source>
        <dbReference type="SAM" id="MobiDB-lite"/>
    </source>
</evidence>
<name>A0A9P7Y9Y6_9HELO</name>
<feature type="region of interest" description="Disordered" evidence="1">
    <location>
        <begin position="1"/>
        <end position="57"/>
    </location>
</feature>
<gene>
    <name evidence="2" type="ORF">BJ875DRAFT_446044</name>
</gene>
<evidence type="ECO:0000313" key="2">
    <source>
        <dbReference type="EMBL" id="KAG9229337.1"/>
    </source>
</evidence>
<evidence type="ECO:0000313" key="3">
    <source>
        <dbReference type="Proteomes" id="UP000824998"/>
    </source>
</evidence>
<proteinExistence type="predicted"/>
<sequence>MQRHTAPSPLELHDQGYEGDISEPALSPSQTLPPSSTSTTFATMPPPRAPPSTRRDAHLALKIQGVVSEWLSHAQRTTLEEKRQSWRRSQDLRLQRVSWIAVEEIRGEMERLKMEDVDVDMDMDMEEPREDSPVDESGRPVFSPVRRPAGEVGAREGGSRRRRSMLAMLEERLAGIGAENGGGKDVEQLARLMLEEVQALSLC</sequence>
<reference evidence="2" key="1">
    <citation type="journal article" date="2021" name="IMA Fungus">
        <title>Genomic characterization of three marine fungi, including Emericellopsis atlantica sp. nov. with signatures of a generalist lifestyle and marine biomass degradation.</title>
        <authorList>
            <person name="Hagestad O.C."/>
            <person name="Hou L."/>
            <person name="Andersen J.H."/>
            <person name="Hansen E.H."/>
            <person name="Altermark B."/>
            <person name="Li C."/>
            <person name="Kuhnert E."/>
            <person name="Cox R.J."/>
            <person name="Crous P.W."/>
            <person name="Spatafora J.W."/>
            <person name="Lail K."/>
            <person name="Amirebrahimi M."/>
            <person name="Lipzen A."/>
            <person name="Pangilinan J."/>
            <person name="Andreopoulos W."/>
            <person name="Hayes R.D."/>
            <person name="Ng V."/>
            <person name="Grigoriev I.V."/>
            <person name="Jackson S.A."/>
            <person name="Sutton T.D.S."/>
            <person name="Dobson A.D.W."/>
            <person name="Rama T."/>
        </authorList>
    </citation>
    <scope>NUCLEOTIDE SEQUENCE</scope>
    <source>
        <strain evidence="2">TRa018bII</strain>
    </source>
</reference>